<dbReference type="EMBL" id="JAACJO010000002">
    <property type="protein sequence ID" value="KAF5362238.1"/>
    <property type="molecule type" value="Genomic_DNA"/>
</dbReference>
<dbReference type="Proteomes" id="UP000559027">
    <property type="component" value="Unassembled WGS sequence"/>
</dbReference>
<reference evidence="1 2" key="1">
    <citation type="journal article" date="2020" name="ISME J.">
        <title>Uncovering the hidden diversity of litter-decomposition mechanisms in mushroom-forming fungi.</title>
        <authorList>
            <person name="Floudas D."/>
            <person name="Bentzer J."/>
            <person name="Ahren D."/>
            <person name="Johansson T."/>
            <person name="Persson P."/>
            <person name="Tunlid A."/>
        </authorList>
    </citation>
    <scope>NUCLEOTIDE SEQUENCE [LARGE SCALE GENOMIC DNA]</scope>
    <source>
        <strain evidence="1 2">CBS 146.42</strain>
    </source>
</reference>
<keyword evidence="2" id="KW-1185">Reference proteome</keyword>
<dbReference type="AlphaFoldDB" id="A0A8H5GC88"/>
<evidence type="ECO:0000313" key="1">
    <source>
        <dbReference type="EMBL" id="KAF5362238.1"/>
    </source>
</evidence>
<name>A0A8H5GC88_9AGAR</name>
<organism evidence="1 2">
    <name type="scientific">Leucocoprinus leucothites</name>
    <dbReference type="NCBI Taxonomy" id="201217"/>
    <lineage>
        <taxon>Eukaryota</taxon>
        <taxon>Fungi</taxon>
        <taxon>Dikarya</taxon>
        <taxon>Basidiomycota</taxon>
        <taxon>Agaricomycotina</taxon>
        <taxon>Agaricomycetes</taxon>
        <taxon>Agaricomycetidae</taxon>
        <taxon>Agaricales</taxon>
        <taxon>Agaricineae</taxon>
        <taxon>Agaricaceae</taxon>
        <taxon>Leucocoprinus</taxon>
    </lineage>
</organism>
<protein>
    <submittedName>
        <fullName evidence="1">Uncharacterized protein</fullName>
    </submittedName>
</protein>
<proteinExistence type="predicted"/>
<sequence>MQPQSTHGQLSGWAIDNDNPLILRNWLRWKQVIVMLGMWIPKSGRQVEWDLGDGWRWTLGLTIISLNFQPSFAQLSISSARPMDLPYPHSLLPASVPYISELQRDTKHTTTPHPNQHSQLPLRALGPFNFSSPPAFLQRLGQGILATSSEARRQPCLASPTHGLVLRPVWSSAHYWRSQRPGGGSSCLRSMKRLPNCRESLARQLSESDFGYSGYYPCVIPNIPFCHTQYPSFGHVGHVLKPFSPLTNHRAQSPLWEYSRELSRDVTRQFPTQNPVTVIWHSLGATGCIHSSHMTDGILQFPSTNQENTS</sequence>
<accession>A0A8H5GC88</accession>
<comment type="caution">
    <text evidence="1">The sequence shown here is derived from an EMBL/GenBank/DDBJ whole genome shotgun (WGS) entry which is preliminary data.</text>
</comment>
<evidence type="ECO:0000313" key="2">
    <source>
        <dbReference type="Proteomes" id="UP000559027"/>
    </source>
</evidence>
<gene>
    <name evidence="1" type="ORF">D9756_001994</name>
</gene>